<sequence>MIGHSLSLSKHNTETQIENYSGERLVLRRMWNRKPSAKPNGLTSFKRVNYNNNPNFVYDNSDYTRFLKQRALNRTYKK</sequence>
<accession>A0A6C0IMK5</accession>
<dbReference type="AlphaFoldDB" id="A0A6C0IMK5"/>
<proteinExistence type="predicted"/>
<evidence type="ECO:0000313" key="1">
    <source>
        <dbReference type="EMBL" id="QHT93735.1"/>
    </source>
</evidence>
<reference evidence="1" key="1">
    <citation type="journal article" date="2020" name="Nature">
        <title>Giant virus diversity and host interactions through global metagenomics.</title>
        <authorList>
            <person name="Schulz F."/>
            <person name="Roux S."/>
            <person name="Paez-Espino D."/>
            <person name="Jungbluth S."/>
            <person name="Walsh D.A."/>
            <person name="Denef V.J."/>
            <person name="McMahon K.D."/>
            <person name="Konstantinidis K.T."/>
            <person name="Eloe-Fadrosh E.A."/>
            <person name="Kyrpides N.C."/>
            <person name="Woyke T."/>
        </authorList>
    </citation>
    <scope>NUCLEOTIDE SEQUENCE</scope>
    <source>
        <strain evidence="1">GVMAG-M-3300024258-14</strain>
    </source>
</reference>
<protein>
    <submittedName>
        <fullName evidence="1">Uncharacterized protein</fullName>
    </submittedName>
</protein>
<organism evidence="1">
    <name type="scientific">viral metagenome</name>
    <dbReference type="NCBI Taxonomy" id="1070528"/>
    <lineage>
        <taxon>unclassified sequences</taxon>
        <taxon>metagenomes</taxon>
        <taxon>organismal metagenomes</taxon>
    </lineage>
</organism>
<name>A0A6C0IMK5_9ZZZZ</name>
<dbReference type="EMBL" id="MN740210">
    <property type="protein sequence ID" value="QHT93735.1"/>
    <property type="molecule type" value="Genomic_DNA"/>
</dbReference>